<protein>
    <submittedName>
        <fullName evidence="1">Uncharacterized protein</fullName>
    </submittedName>
</protein>
<proteinExistence type="predicted"/>
<accession>A0A5B7G5I2</accession>
<keyword evidence="2" id="KW-1185">Reference proteome</keyword>
<dbReference type="Proteomes" id="UP000324222">
    <property type="component" value="Unassembled WGS sequence"/>
</dbReference>
<name>A0A5B7G5I2_PORTR</name>
<dbReference type="EMBL" id="VSRR010010387">
    <property type="protein sequence ID" value="MPC51754.1"/>
    <property type="molecule type" value="Genomic_DNA"/>
</dbReference>
<gene>
    <name evidence="1" type="ORF">E2C01_045607</name>
</gene>
<reference evidence="1 2" key="1">
    <citation type="submission" date="2019-05" db="EMBL/GenBank/DDBJ databases">
        <title>Another draft genome of Portunus trituberculatus and its Hox gene families provides insights of decapod evolution.</title>
        <authorList>
            <person name="Jeong J.-H."/>
            <person name="Song I."/>
            <person name="Kim S."/>
            <person name="Choi T."/>
            <person name="Kim D."/>
            <person name="Ryu S."/>
            <person name="Kim W."/>
        </authorList>
    </citation>
    <scope>NUCLEOTIDE SEQUENCE [LARGE SCALE GENOMIC DNA]</scope>
    <source>
        <tissue evidence="1">Muscle</tissue>
    </source>
</reference>
<comment type="caution">
    <text evidence="1">The sequence shown here is derived from an EMBL/GenBank/DDBJ whole genome shotgun (WGS) entry which is preliminary data.</text>
</comment>
<dbReference type="AlphaFoldDB" id="A0A5B7G5I2"/>
<evidence type="ECO:0000313" key="2">
    <source>
        <dbReference type="Proteomes" id="UP000324222"/>
    </source>
</evidence>
<evidence type="ECO:0000313" key="1">
    <source>
        <dbReference type="EMBL" id="MPC51754.1"/>
    </source>
</evidence>
<sequence>MARRTTAWLGVVGRVGLSLGPAGERDTWEWAGRLWREPTRRWLSSYARAGVWRLPGISCWIRGSSEALCVTRPVLRPPLPPLSPLASPLHYKDMLLWESVRCHAETDDRGGRPCYIVMVEGSPGRRRETFTSSLRSVQVPPTTWKKRGHLPLGVCSL</sequence>
<organism evidence="1 2">
    <name type="scientific">Portunus trituberculatus</name>
    <name type="common">Swimming crab</name>
    <name type="synonym">Neptunus trituberculatus</name>
    <dbReference type="NCBI Taxonomy" id="210409"/>
    <lineage>
        <taxon>Eukaryota</taxon>
        <taxon>Metazoa</taxon>
        <taxon>Ecdysozoa</taxon>
        <taxon>Arthropoda</taxon>
        <taxon>Crustacea</taxon>
        <taxon>Multicrustacea</taxon>
        <taxon>Malacostraca</taxon>
        <taxon>Eumalacostraca</taxon>
        <taxon>Eucarida</taxon>
        <taxon>Decapoda</taxon>
        <taxon>Pleocyemata</taxon>
        <taxon>Brachyura</taxon>
        <taxon>Eubrachyura</taxon>
        <taxon>Portunoidea</taxon>
        <taxon>Portunidae</taxon>
        <taxon>Portuninae</taxon>
        <taxon>Portunus</taxon>
    </lineage>
</organism>